<name>A0A1Y6IWX5_9VIBR</name>
<evidence type="ECO:0000313" key="3">
    <source>
        <dbReference type="EMBL" id="SMS00543.1"/>
    </source>
</evidence>
<evidence type="ECO:0000256" key="1">
    <source>
        <dbReference type="SAM" id="Phobius"/>
    </source>
</evidence>
<sequence>MAYVSGNLRAVLRLEGLGILLLSLMAFHKFSPDWAMFAWLFWIPDLALLGYLVNARTGAVAYNITHSTIGAASLMGIGLVGEINLALSVSFVWFAHIGFDRALGYGLKYSRGFRETHLGKIGRSTDTA</sequence>
<dbReference type="EMBL" id="JAWRCO010000001">
    <property type="protein sequence ID" value="MDW6001435.1"/>
    <property type="molecule type" value="Genomic_DNA"/>
</dbReference>
<keyword evidence="1" id="KW-0472">Membrane</keyword>
<reference evidence="3 4" key="1">
    <citation type="submission" date="2017-05" db="EMBL/GenBank/DDBJ databases">
        <authorList>
            <person name="Song R."/>
            <person name="Chenine A.L."/>
            <person name="Ruprecht R.M."/>
        </authorList>
    </citation>
    <scope>NUCLEOTIDE SEQUENCE [LARGE SCALE GENOMIC DNA]</scope>
    <source>
        <strain evidence="3 4">CECT 7927</strain>
    </source>
</reference>
<feature type="transmembrane region" description="Helical" evidence="1">
    <location>
        <begin position="34"/>
        <end position="53"/>
    </location>
</feature>
<dbReference type="AlphaFoldDB" id="A0A1Y6IWX5"/>
<gene>
    <name evidence="2" type="ORF">SBX37_00735</name>
    <name evidence="3" type="ORF">VIM7927_01809</name>
</gene>
<dbReference type="EMBL" id="FXXI01000002">
    <property type="protein sequence ID" value="SMS00543.1"/>
    <property type="molecule type" value="Genomic_DNA"/>
</dbReference>
<dbReference type="InterPro" id="IPR025356">
    <property type="entry name" value="DUF4260"/>
</dbReference>
<dbReference type="Proteomes" id="UP001283366">
    <property type="component" value="Unassembled WGS sequence"/>
</dbReference>
<dbReference type="RefSeq" id="WP_087480580.1">
    <property type="nucleotide sequence ID" value="NZ_AP024883.1"/>
</dbReference>
<evidence type="ECO:0000313" key="2">
    <source>
        <dbReference type="EMBL" id="MDW6001435.1"/>
    </source>
</evidence>
<proteinExistence type="predicted"/>
<dbReference type="OrthoDB" id="9813911at2"/>
<evidence type="ECO:0000313" key="5">
    <source>
        <dbReference type="Proteomes" id="UP001283366"/>
    </source>
</evidence>
<dbReference type="Proteomes" id="UP000196125">
    <property type="component" value="Unassembled WGS sequence"/>
</dbReference>
<accession>A0A1Y6IWX5</accession>
<keyword evidence="1" id="KW-1133">Transmembrane helix</keyword>
<keyword evidence="1" id="KW-0812">Transmembrane</keyword>
<evidence type="ECO:0000313" key="4">
    <source>
        <dbReference type="Proteomes" id="UP000196125"/>
    </source>
</evidence>
<dbReference type="Pfam" id="PF14079">
    <property type="entry name" value="DUF4260"/>
    <property type="match status" value="1"/>
</dbReference>
<protein>
    <submittedName>
        <fullName evidence="2">DUF4260 domain-containing protein</fullName>
    </submittedName>
</protein>
<organism evidence="3 4">
    <name type="scientific">Vibrio mangrovi</name>
    <dbReference type="NCBI Taxonomy" id="474394"/>
    <lineage>
        <taxon>Bacteria</taxon>
        <taxon>Pseudomonadati</taxon>
        <taxon>Pseudomonadota</taxon>
        <taxon>Gammaproteobacteria</taxon>
        <taxon>Vibrionales</taxon>
        <taxon>Vibrionaceae</taxon>
        <taxon>Vibrio</taxon>
    </lineage>
</organism>
<reference evidence="2 5" key="2">
    <citation type="submission" date="2023-11" db="EMBL/GenBank/DDBJ databases">
        <title>Plant-associative lifestyle of Vibrio porteresiae and its evolutionary dynamics.</title>
        <authorList>
            <person name="Rameshkumar N."/>
            <person name="Kirti K."/>
        </authorList>
    </citation>
    <scope>NUCLEOTIDE SEQUENCE [LARGE SCALE GENOMIC DNA]</scope>
    <source>
        <strain evidence="2 5">MSSRF38</strain>
    </source>
</reference>
<keyword evidence="5" id="KW-1185">Reference proteome</keyword>